<dbReference type="AlphaFoldDB" id="A0A4R7JU04"/>
<comment type="caution">
    <text evidence="2">The sequence shown here is derived from an EMBL/GenBank/DDBJ whole genome shotgun (WGS) entry which is preliminary data.</text>
</comment>
<dbReference type="Proteomes" id="UP000295830">
    <property type="component" value="Unassembled WGS sequence"/>
</dbReference>
<accession>A0A4R7JU04</accession>
<evidence type="ECO:0000259" key="1">
    <source>
        <dbReference type="Pfam" id="PF01575"/>
    </source>
</evidence>
<dbReference type="OrthoDB" id="9774179at2"/>
<dbReference type="InterPro" id="IPR050965">
    <property type="entry name" value="UPF0336/Enoyl-CoA_hydratase"/>
</dbReference>
<keyword evidence="3" id="KW-1185">Reference proteome</keyword>
<dbReference type="Pfam" id="PF01575">
    <property type="entry name" value="MaoC_dehydratas"/>
    <property type="match status" value="1"/>
</dbReference>
<proteinExistence type="predicted"/>
<dbReference type="PANTHER" id="PTHR43437">
    <property type="entry name" value="HYDROXYACYL-THIOESTER DEHYDRATASE TYPE 2, MITOCHONDRIAL-RELATED"/>
    <property type="match status" value="1"/>
</dbReference>
<protein>
    <submittedName>
        <fullName evidence="2">MaoC dehydratase-like protein</fullName>
    </submittedName>
</protein>
<dbReference type="GO" id="GO:0006633">
    <property type="term" value="P:fatty acid biosynthetic process"/>
    <property type="evidence" value="ECO:0007669"/>
    <property type="project" value="TreeGrafter"/>
</dbReference>
<feature type="domain" description="MaoC-like" evidence="1">
    <location>
        <begin position="33"/>
        <end position="75"/>
    </location>
</feature>
<gene>
    <name evidence="2" type="ORF">DES49_1895</name>
</gene>
<dbReference type="SUPFAM" id="SSF54637">
    <property type="entry name" value="Thioesterase/thiol ester dehydrase-isomerase"/>
    <property type="match status" value="1"/>
</dbReference>
<evidence type="ECO:0000313" key="3">
    <source>
        <dbReference type="Proteomes" id="UP000295830"/>
    </source>
</evidence>
<dbReference type="PANTHER" id="PTHR43437:SF3">
    <property type="entry name" value="HYDROXYACYL-THIOESTER DEHYDRATASE TYPE 2, MITOCHONDRIAL"/>
    <property type="match status" value="1"/>
</dbReference>
<dbReference type="InterPro" id="IPR029069">
    <property type="entry name" value="HotDog_dom_sf"/>
</dbReference>
<sequence>MAEHDNAEPPSSDYLENRTFDELAIDESATLVRQLTERDIQLFAAMSGDINPAHLDEEFAREEIFHEIVAHGMWAGSLFPWQSSTRRTPCPCWPRSGPPMPG</sequence>
<evidence type="ECO:0000313" key="2">
    <source>
        <dbReference type="EMBL" id="TDT41790.1"/>
    </source>
</evidence>
<dbReference type="Gene3D" id="3.10.129.10">
    <property type="entry name" value="Hotdog Thioesterase"/>
    <property type="match status" value="1"/>
</dbReference>
<dbReference type="GO" id="GO:0019171">
    <property type="term" value="F:(3R)-hydroxyacyl-[acyl-carrier-protein] dehydratase activity"/>
    <property type="evidence" value="ECO:0007669"/>
    <property type="project" value="TreeGrafter"/>
</dbReference>
<dbReference type="InterPro" id="IPR002539">
    <property type="entry name" value="MaoC-like_dom"/>
</dbReference>
<dbReference type="EMBL" id="SOAX01000003">
    <property type="protein sequence ID" value="TDT41790.1"/>
    <property type="molecule type" value="Genomic_DNA"/>
</dbReference>
<name>A0A4R7JU04_9GAMM</name>
<organism evidence="2 3">
    <name type="scientific">Halospina denitrificans</name>
    <dbReference type="NCBI Taxonomy" id="332522"/>
    <lineage>
        <taxon>Bacteria</taxon>
        <taxon>Pseudomonadati</taxon>
        <taxon>Pseudomonadota</taxon>
        <taxon>Gammaproteobacteria</taxon>
        <taxon>Halospina</taxon>
    </lineage>
</organism>
<reference evidence="2 3" key="1">
    <citation type="submission" date="2019-03" db="EMBL/GenBank/DDBJ databases">
        <title>Genomic Encyclopedia of Type Strains, Phase IV (KMG-IV): sequencing the most valuable type-strain genomes for metagenomic binning, comparative biology and taxonomic classification.</title>
        <authorList>
            <person name="Goeker M."/>
        </authorList>
    </citation>
    <scope>NUCLEOTIDE SEQUENCE [LARGE SCALE GENOMIC DNA]</scope>
    <source>
        <strain evidence="2 3">DSM 15505</strain>
    </source>
</reference>